<dbReference type="GO" id="GO:0003735">
    <property type="term" value="F:structural constituent of ribosome"/>
    <property type="evidence" value="ECO:0007669"/>
    <property type="project" value="InterPro"/>
</dbReference>
<feature type="compositionally biased region" description="Acidic residues" evidence="7">
    <location>
        <begin position="132"/>
        <end position="147"/>
    </location>
</feature>
<organism evidence="8">
    <name type="scientific">Eucampia antarctica</name>
    <dbReference type="NCBI Taxonomy" id="49252"/>
    <lineage>
        <taxon>Eukaryota</taxon>
        <taxon>Sar</taxon>
        <taxon>Stramenopiles</taxon>
        <taxon>Ochrophyta</taxon>
        <taxon>Bacillariophyta</taxon>
        <taxon>Mediophyceae</taxon>
        <taxon>Biddulphiophycidae</taxon>
        <taxon>Hemiaulales</taxon>
        <taxon>Hemiaulaceae</taxon>
        <taxon>Eucampia</taxon>
    </lineage>
</organism>
<evidence type="ECO:0000256" key="6">
    <source>
        <dbReference type="ARBA" id="ARBA00035289"/>
    </source>
</evidence>
<dbReference type="PANTHER" id="PTHR21183:SF18">
    <property type="entry name" value="LARGE RIBOSOMAL SUBUNIT PROTEIN UL29M"/>
    <property type="match status" value="1"/>
</dbReference>
<gene>
    <name evidence="8" type="ORF">EANT1437_LOCUS13353</name>
</gene>
<protein>
    <recommendedName>
        <fullName evidence="6">Large ribosomal subunit protein uL29m</fullName>
    </recommendedName>
</protein>
<dbReference type="AlphaFoldDB" id="A0A7S2SBW9"/>
<dbReference type="InterPro" id="IPR038340">
    <property type="entry name" value="MRP-L47_sf"/>
</dbReference>
<sequence length="147" mass="17395">MFLQSCFLSKRLLLTKTLVPVISRAEFSSGLNAFRDSESNQTRQSETVGRSWSVKELRRKSFEDLHKLWYVMYMERNMIFTESNLSRRRGIIFPQPERQTKVKKSMAAIKTVLGERKRDRIAQHVLRQSNMEENESNYDGEDEEVQK</sequence>
<evidence type="ECO:0000256" key="3">
    <source>
        <dbReference type="ARBA" id="ARBA00022980"/>
    </source>
</evidence>
<dbReference type="PANTHER" id="PTHR21183">
    <property type="entry name" value="RIBOSOMAL PROTEIN L47, MITOCHONDRIAL-RELATED"/>
    <property type="match status" value="1"/>
</dbReference>
<evidence type="ECO:0000256" key="7">
    <source>
        <dbReference type="SAM" id="MobiDB-lite"/>
    </source>
</evidence>
<keyword evidence="3" id="KW-0689">Ribosomal protein</keyword>
<dbReference type="InterPro" id="IPR036049">
    <property type="entry name" value="Ribosomal_uL29_sf"/>
</dbReference>
<proteinExistence type="inferred from homology"/>
<dbReference type="EMBL" id="HBHI01026087">
    <property type="protein sequence ID" value="CAD9694050.1"/>
    <property type="molecule type" value="Transcribed_RNA"/>
</dbReference>
<keyword evidence="5" id="KW-0687">Ribonucleoprotein</keyword>
<comment type="similarity">
    <text evidence="2">Belongs to the universal ribosomal protein uL29 family.</text>
</comment>
<dbReference type="InterPro" id="IPR010729">
    <property type="entry name" value="Ribosomal_uL29_mit"/>
</dbReference>
<evidence type="ECO:0000256" key="1">
    <source>
        <dbReference type="ARBA" id="ARBA00004173"/>
    </source>
</evidence>
<dbReference type="GO" id="GO:0005762">
    <property type="term" value="C:mitochondrial large ribosomal subunit"/>
    <property type="evidence" value="ECO:0007669"/>
    <property type="project" value="TreeGrafter"/>
</dbReference>
<accession>A0A7S2SBW9</accession>
<comment type="subcellular location">
    <subcellularLocation>
        <location evidence="1">Mitochondrion</location>
    </subcellularLocation>
</comment>
<evidence type="ECO:0000256" key="4">
    <source>
        <dbReference type="ARBA" id="ARBA00023128"/>
    </source>
</evidence>
<evidence type="ECO:0000256" key="5">
    <source>
        <dbReference type="ARBA" id="ARBA00023274"/>
    </source>
</evidence>
<dbReference type="GO" id="GO:0032543">
    <property type="term" value="P:mitochondrial translation"/>
    <property type="evidence" value="ECO:0007669"/>
    <property type="project" value="TreeGrafter"/>
</dbReference>
<dbReference type="SUPFAM" id="SSF46561">
    <property type="entry name" value="Ribosomal protein L29 (L29p)"/>
    <property type="match status" value="1"/>
</dbReference>
<reference evidence="8" key="1">
    <citation type="submission" date="2021-01" db="EMBL/GenBank/DDBJ databases">
        <authorList>
            <person name="Corre E."/>
            <person name="Pelletier E."/>
            <person name="Niang G."/>
            <person name="Scheremetjew M."/>
            <person name="Finn R."/>
            <person name="Kale V."/>
            <person name="Holt S."/>
            <person name="Cochrane G."/>
            <person name="Meng A."/>
            <person name="Brown T."/>
            <person name="Cohen L."/>
        </authorList>
    </citation>
    <scope>NUCLEOTIDE SEQUENCE</scope>
    <source>
        <strain evidence="8">CCMP1452</strain>
    </source>
</reference>
<name>A0A7S2SBW9_9STRA</name>
<evidence type="ECO:0000256" key="2">
    <source>
        <dbReference type="ARBA" id="ARBA00009254"/>
    </source>
</evidence>
<dbReference type="Pfam" id="PF06984">
    <property type="entry name" value="MRP-L47"/>
    <property type="match status" value="1"/>
</dbReference>
<feature type="region of interest" description="Disordered" evidence="7">
    <location>
        <begin position="120"/>
        <end position="147"/>
    </location>
</feature>
<dbReference type="Gene3D" id="6.10.330.20">
    <property type="match status" value="1"/>
</dbReference>
<keyword evidence="4" id="KW-0496">Mitochondrion</keyword>
<evidence type="ECO:0000313" key="8">
    <source>
        <dbReference type="EMBL" id="CAD9694050.1"/>
    </source>
</evidence>